<evidence type="ECO:0000256" key="1">
    <source>
        <dbReference type="ARBA" id="ARBA00007832"/>
    </source>
</evidence>
<dbReference type="Gene3D" id="1.10.510.40">
    <property type="match status" value="1"/>
</dbReference>
<comment type="similarity">
    <text evidence="1">Belongs to the IucA/IucC family.</text>
</comment>
<dbReference type="Pfam" id="PF04183">
    <property type="entry name" value="IucA_IucC"/>
    <property type="match status" value="1"/>
</dbReference>
<dbReference type="GO" id="GO:0019290">
    <property type="term" value="P:siderophore biosynthetic process"/>
    <property type="evidence" value="ECO:0007669"/>
    <property type="project" value="InterPro"/>
</dbReference>
<organism evidence="4 5">
    <name type="scientific">Noviherbaspirillum pedocola</name>
    <dbReference type="NCBI Taxonomy" id="2801341"/>
    <lineage>
        <taxon>Bacteria</taxon>
        <taxon>Pseudomonadati</taxon>
        <taxon>Pseudomonadota</taxon>
        <taxon>Betaproteobacteria</taxon>
        <taxon>Burkholderiales</taxon>
        <taxon>Oxalobacteraceae</taxon>
        <taxon>Noviherbaspirillum</taxon>
    </lineage>
</organism>
<protein>
    <submittedName>
        <fullName evidence="4">IucA/IucC family siderophore biosynthesis protein</fullName>
    </submittedName>
</protein>
<dbReference type="InterPro" id="IPR022770">
    <property type="entry name" value="IucA/IucC-like_C"/>
</dbReference>
<keyword evidence="5" id="KW-1185">Reference proteome</keyword>
<feature type="domain" description="Aerobactin siderophore biosynthesis IucA/IucC-like C-terminal" evidence="3">
    <location>
        <begin position="447"/>
        <end position="608"/>
    </location>
</feature>
<evidence type="ECO:0000313" key="5">
    <source>
        <dbReference type="Proteomes" id="UP000622890"/>
    </source>
</evidence>
<comment type="caution">
    <text evidence="4">The sequence shown here is derived from an EMBL/GenBank/DDBJ whole genome shotgun (WGS) entry which is preliminary data.</text>
</comment>
<dbReference type="GO" id="GO:0016881">
    <property type="term" value="F:acid-amino acid ligase activity"/>
    <property type="evidence" value="ECO:0007669"/>
    <property type="project" value="UniProtKB-ARBA"/>
</dbReference>
<dbReference type="PANTHER" id="PTHR34384">
    <property type="entry name" value="L-2,3-DIAMINOPROPANOATE--CITRATE LIGASE"/>
    <property type="match status" value="1"/>
</dbReference>
<sequence length="623" mass="69008">MFTMPLNLDAAQEIASESGQDEDWLAAGRRNLRSTLQALLREGLLPAQRLSWRGGTCWLPLSDGLQSAALRFKGLHIGRIGDCRLDGQVWYYAAGREPREILTGAALLACVARSLAGNVSPAALRRVLRELDNSVDNEAESLRHRRQWGRQLRQRYCADGAPFLAGLRRASEPNPSLLLEQWGTVGHPWHPMSKTKLGLMPEEVRALSPEFGARLQLPLAALRRDCARIEALPGCGDYAAWFARQFPQASQQWRDALRAAGQGVHLDDWLPLPLHPYQAQHLVPREFAAEIAAGEVLLLEQAAMPAMPTMSFRTVVPDGSPHAPHVKLPVSLRLTSVQRAVSPKIATMGPRFTALLRQVLEREAGFDGRLDIIPEVLGMVYDGAGASDERSRHLSVLMRGNPMAFAQNGLFPLPVGALFAPSPVDGRPLALELARLGEGDGPQAAQAYFRRHAATVLSAALGAYLLYGMGFEAHQQNSFMLLDRDWRPARLLLRDFGDLRVHMPTLRHAGLDLVPYSAGHACFDTDEPVRDKLLHAMMLCHLCELGLALAHAAGEEEDGFYRILREETENVFERLRARVPAARWEAERAALLEGDWPAKSFLRMRLLGTSDDVHGRMRNPLRA</sequence>
<evidence type="ECO:0000259" key="3">
    <source>
        <dbReference type="Pfam" id="PF06276"/>
    </source>
</evidence>
<reference evidence="4" key="1">
    <citation type="submission" date="2021-01" db="EMBL/GenBank/DDBJ databases">
        <title>Genome sequence of strain Noviherbaspirillum sp. DKR-6.</title>
        <authorList>
            <person name="Chaudhary D.K."/>
        </authorList>
    </citation>
    <scope>NUCLEOTIDE SEQUENCE</scope>
    <source>
        <strain evidence="4">DKR-6</strain>
    </source>
</reference>
<feature type="domain" description="Aerobactin siderophore biosynthesis IucA/IucC N-terminal" evidence="2">
    <location>
        <begin position="179"/>
        <end position="420"/>
    </location>
</feature>
<evidence type="ECO:0000259" key="2">
    <source>
        <dbReference type="Pfam" id="PF04183"/>
    </source>
</evidence>
<dbReference type="EMBL" id="JAEPBG010000014">
    <property type="protein sequence ID" value="MBK4737727.1"/>
    <property type="molecule type" value="Genomic_DNA"/>
</dbReference>
<proteinExistence type="inferred from homology"/>
<dbReference type="Pfam" id="PF06276">
    <property type="entry name" value="FhuF"/>
    <property type="match status" value="1"/>
</dbReference>
<dbReference type="Proteomes" id="UP000622890">
    <property type="component" value="Unassembled WGS sequence"/>
</dbReference>
<dbReference type="RefSeq" id="WP_200596265.1">
    <property type="nucleotide sequence ID" value="NZ_JAEPBG010000014.1"/>
</dbReference>
<evidence type="ECO:0000313" key="4">
    <source>
        <dbReference type="EMBL" id="MBK4737727.1"/>
    </source>
</evidence>
<dbReference type="AlphaFoldDB" id="A0A934W7Q7"/>
<dbReference type="PANTHER" id="PTHR34384:SF5">
    <property type="entry name" value="L-2,3-DIAMINOPROPANOATE--CITRATE LIGASE"/>
    <property type="match status" value="1"/>
</dbReference>
<dbReference type="InterPro" id="IPR037455">
    <property type="entry name" value="LucA/IucC-like"/>
</dbReference>
<name>A0A934W7Q7_9BURK</name>
<dbReference type="InterPro" id="IPR007310">
    <property type="entry name" value="Aerobactin_biosyn_IucA/IucC_N"/>
</dbReference>
<gene>
    <name evidence="4" type="ORF">JJB74_24165</name>
</gene>
<accession>A0A934W7Q7</accession>